<proteinExistence type="predicted"/>
<dbReference type="AlphaFoldDB" id="A0A1G1VMT7"/>
<name>A0A1G1VMT7_9BACT</name>
<dbReference type="InterPro" id="IPR001296">
    <property type="entry name" value="Glyco_trans_1"/>
</dbReference>
<evidence type="ECO:0000313" key="2">
    <source>
        <dbReference type="EMBL" id="OGY16729.1"/>
    </source>
</evidence>
<dbReference type="GO" id="GO:0016020">
    <property type="term" value="C:membrane"/>
    <property type="evidence" value="ECO:0007669"/>
    <property type="project" value="TreeGrafter"/>
</dbReference>
<dbReference type="Pfam" id="PF00534">
    <property type="entry name" value="Glycos_transf_1"/>
    <property type="match status" value="1"/>
</dbReference>
<dbReference type="InterPro" id="IPR038013">
    <property type="entry name" value="ALG11"/>
</dbReference>
<accession>A0A1G1VMT7</accession>
<dbReference type="Proteomes" id="UP000177324">
    <property type="component" value="Unassembled WGS sequence"/>
</dbReference>
<protein>
    <recommendedName>
        <fullName evidence="1">Glycosyl transferase family 1 domain-containing protein</fullName>
    </recommendedName>
</protein>
<comment type="caution">
    <text evidence="2">The sequence shown here is derived from an EMBL/GenBank/DDBJ whole genome shotgun (WGS) entry which is preliminary data.</text>
</comment>
<dbReference type="EMBL" id="MHCH01000039">
    <property type="protein sequence ID" value="OGY16729.1"/>
    <property type="molecule type" value="Genomic_DNA"/>
</dbReference>
<dbReference type="STRING" id="1797589.A2784_04560"/>
<evidence type="ECO:0000313" key="3">
    <source>
        <dbReference type="Proteomes" id="UP000177324"/>
    </source>
</evidence>
<dbReference type="Gene3D" id="3.40.50.2000">
    <property type="entry name" value="Glycogen Phosphorylase B"/>
    <property type="match status" value="2"/>
</dbReference>
<organism evidence="2 3">
    <name type="scientific">Candidatus Chisholmbacteria bacterium RIFCSPHIGHO2_01_FULL_48_12</name>
    <dbReference type="NCBI Taxonomy" id="1797589"/>
    <lineage>
        <taxon>Bacteria</taxon>
        <taxon>Candidatus Chisholmiibacteriota</taxon>
    </lineage>
</organism>
<feature type="domain" description="Glycosyl transferase family 1" evidence="1">
    <location>
        <begin position="148"/>
        <end position="324"/>
    </location>
</feature>
<dbReference type="SUPFAM" id="SSF53756">
    <property type="entry name" value="UDP-Glycosyltransferase/glycogen phosphorylase"/>
    <property type="match status" value="1"/>
</dbReference>
<sequence length="343" mass="38881">MKILFYSPYLNILGGGEHHLFQFASCLGQNHQVYLVWPDTQVIKLAQSRFNLDLSPLKILPFLPPRFQLKEFDLLVFVSDGSIPFLPVSKSALFFMSPFQHVYGRSLINQIKLKFINQVICNSQYTKKFIDKEFGVNSRVVYPAIQLPKNLSRLKKNLILSVGRFSRTLHDKNQSALIKTFVKIEPELPGWKLVLVGGTETGSAPIISRLRQEAAGRRISIHANVSPERLRQFYAQAKLYWHATGYGYNLNHHPEKAEHFGISIVEAMSYGGVPLVFNAGGPKEIITPESGITWNNLDELEQNTLRLIHNPKLRSDYSQAARKQSGFFSQDNLCQNLNSVIGP</sequence>
<dbReference type="PANTHER" id="PTHR45919:SF1">
    <property type="entry name" value="GDP-MAN:MAN(3)GLCNAC(2)-PP-DOL ALPHA-1,2-MANNOSYLTRANSFERASE"/>
    <property type="match status" value="1"/>
</dbReference>
<dbReference type="CDD" id="cd03801">
    <property type="entry name" value="GT4_PimA-like"/>
    <property type="match status" value="1"/>
</dbReference>
<dbReference type="GO" id="GO:0006487">
    <property type="term" value="P:protein N-linked glycosylation"/>
    <property type="evidence" value="ECO:0007669"/>
    <property type="project" value="TreeGrafter"/>
</dbReference>
<dbReference type="GO" id="GO:0004377">
    <property type="term" value="F:GDP-Man:Man(3)GlcNAc(2)-PP-Dol alpha-1,2-mannosyltransferase activity"/>
    <property type="evidence" value="ECO:0007669"/>
    <property type="project" value="InterPro"/>
</dbReference>
<gene>
    <name evidence="2" type="ORF">A2784_04560</name>
</gene>
<evidence type="ECO:0000259" key="1">
    <source>
        <dbReference type="Pfam" id="PF00534"/>
    </source>
</evidence>
<reference evidence="2 3" key="1">
    <citation type="journal article" date="2016" name="Nat. Commun.">
        <title>Thousands of microbial genomes shed light on interconnected biogeochemical processes in an aquifer system.</title>
        <authorList>
            <person name="Anantharaman K."/>
            <person name="Brown C.T."/>
            <person name="Hug L.A."/>
            <person name="Sharon I."/>
            <person name="Castelle C.J."/>
            <person name="Probst A.J."/>
            <person name="Thomas B.C."/>
            <person name="Singh A."/>
            <person name="Wilkins M.J."/>
            <person name="Karaoz U."/>
            <person name="Brodie E.L."/>
            <person name="Williams K.H."/>
            <person name="Hubbard S.S."/>
            <person name="Banfield J.F."/>
        </authorList>
    </citation>
    <scope>NUCLEOTIDE SEQUENCE [LARGE SCALE GENOMIC DNA]</scope>
</reference>
<dbReference type="PANTHER" id="PTHR45919">
    <property type="entry name" value="GDP-MAN:MAN(3)GLCNAC(2)-PP-DOL ALPHA-1,2-MANNOSYLTRANSFERASE"/>
    <property type="match status" value="1"/>
</dbReference>